<organism evidence="1">
    <name type="scientific">marine metagenome</name>
    <dbReference type="NCBI Taxonomy" id="408172"/>
    <lineage>
        <taxon>unclassified sequences</taxon>
        <taxon>metagenomes</taxon>
        <taxon>ecological metagenomes</taxon>
    </lineage>
</organism>
<gene>
    <name evidence="1" type="ORF">METZ01_LOCUS356839</name>
</gene>
<dbReference type="AlphaFoldDB" id="A0A382S3C0"/>
<dbReference type="EMBL" id="UINC01125863">
    <property type="protein sequence ID" value="SVD03985.1"/>
    <property type="molecule type" value="Genomic_DNA"/>
</dbReference>
<dbReference type="InterPro" id="IPR029063">
    <property type="entry name" value="SAM-dependent_MTases_sf"/>
</dbReference>
<protein>
    <recommendedName>
        <fullName evidence="2">Methyltransferase type 11 domain-containing protein</fullName>
    </recommendedName>
</protein>
<name>A0A382S3C0_9ZZZZ</name>
<reference evidence="1" key="1">
    <citation type="submission" date="2018-05" db="EMBL/GenBank/DDBJ databases">
        <authorList>
            <person name="Lanie J.A."/>
            <person name="Ng W.-L."/>
            <person name="Kazmierczak K.M."/>
            <person name="Andrzejewski T.M."/>
            <person name="Davidsen T.M."/>
            <person name="Wayne K.J."/>
            <person name="Tettelin H."/>
            <person name="Glass J.I."/>
            <person name="Rusch D."/>
            <person name="Podicherti R."/>
            <person name="Tsui H.-C.T."/>
            <person name="Winkler M.E."/>
        </authorList>
    </citation>
    <scope>NUCLEOTIDE SEQUENCE</scope>
</reference>
<feature type="non-terminal residue" evidence="1">
    <location>
        <position position="191"/>
    </location>
</feature>
<evidence type="ECO:0000313" key="1">
    <source>
        <dbReference type="EMBL" id="SVD03985.1"/>
    </source>
</evidence>
<dbReference type="CDD" id="cd02440">
    <property type="entry name" value="AdoMet_MTases"/>
    <property type="match status" value="1"/>
</dbReference>
<evidence type="ECO:0008006" key="2">
    <source>
        <dbReference type="Google" id="ProtNLM"/>
    </source>
</evidence>
<proteinExistence type="predicted"/>
<dbReference type="Gene3D" id="3.40.50.150">
    <property type="entry name" value="Vaccinia Virus protein VP39"/>
    <property type="match status" value="1"/>
</dbReference>
<accession>A0A382S3C0</accession>
<dbReference type="Pfam" id="PF13489">
    <property type="entry name" value="Methyltransf_23"/>
    <property type="match status" value="1"/>
</dbReference>
<sequence>MKCPLCSFSTRYLTSGENREYWLCSRCQAISVPARFHIPQNEEVKRYLEHENSLENEGYVQMFQDKISILQTHEIKSALDYGCGYEPVLKTLLERLGIKTDGYDPNFFPDIRLDKRYDLVISTETFEHFRNPAQEIPRIADRVAPGGVLAIMTRFYPTRDKRLMPDELATWFYKRDPTHIIFYCTETFQWL</sequence>
<dbReference type="SUPFAM" id="SSF53335">
    <property type="entry name" value="S-adenosyl-L-methionine-dependent methyltransferases"/>
    <property type="match status" value="1"/>
</dbReference>